<name>A0A1C3JXM5_9BURK</name>
<dbReference type="EMBL" id="LT907988">
    <property type="protein sequence ID" value="SOE47335.1"/>
    <property type="molecule type" value="Genomic_DNA"/>
</dbReference>
<keyword evidence="3" id="KW-1185">Reference proteome</keyword>
<proteinExistence type="predicted"/>
<evidence type="ECO:0000313" key="1">
    <source>
        <dbReference type="EMBL" id="SBT23986.1"/>
    </source>
</evidence>
<dbReference type="Proteomes" id="UP000078558">
    <property type="component" value="Chromosome I"/>
</dbReference>
<dbReference type="AlphaFoldDB" id="A0A1C3JXM5"/>
<organism evidence="1 3">
    <name type="scientific">Orrella dioscoreae</name>
    <dbReference type="NCBI Taxonomy" id="1851544"/>
    <lineage>
        <taxon>Bacteria</taxon>
        <taxon>Pseudomonadati</taxon>
        <taxon>Pseudomonadota</taxon>
        <taxon>Betaproteobacteria</taxon>
        <taxon>Burkholderiales</taxon>
        <taxon>Alcaligenaceae</taxon>
        <taxon>Orrella</taxon>
    </lineage>
</organism>
<gene>
    <name evidence="1" type="ORF">ODI_02675</name>
    <name evidence="2" type="ORF">ODI_R0780</name>
</gene>
<dbReference type="STRING" id="1851544.ODI_02675"/>
<dbReference type="EMBL" id="FLRC01000004">
    <property type="protein sequence ID" value="SBT23986.1"/>
    <property type="molecule type" value="Genomic_DNA"/>
</dbReference>
<evidence type="ECO:0000313" key="3">
    <source>
        <dbReference type="Proteomes" id="UP000078558"/>
    </source>
</evidence>
<sequence>MHCFPPASSVERVAPLAHLRRSPEAMRHAAYLRDRRASGNGWGAKVNKI</sequence>
<dbReference type="KEGG" id="odi:ODI_R0780"/>
<evidence type="ECO:0000313" key="2">
    <source>
        <dbReference type="EMBL" id="SOE47335.1"/>
    </source>
</evidence>
<accession>A0A1C3JXM5</accession>
<reference evidence="1 3" key="1">
    <citation type="submission" date="2016-06" db="EMBL/GenBank/DDBJ databases">
        <authorList>
            <person name="Kjaerup R.B."/>
            <person name="Dalgaard T.S."/>
            <person name="Juul-Madsen H.R."/>
        </authorList>
    </citation>
    <scope>NUCLEOTIDE SEQUENCE [LARGE SCALE GENOMIC DNA]</scope>
    <source>
        <strain evidence="1">Orrdi1</strain>
    </source>
</reference>
<reference evidence="2 3" key="2">
    <citation type="submission" date="2017-08" db="EMBL/GenBank/DDBJ databases">
        <authorList>
            <person name="de Groot N.N."/>
        </authorList>
    </citation>
    <scope>NUCLEOTIDE SEQUENCE [LARGE SCALE GENOMIC DNA]</scope>
    <source>
        <strain evidence="2">Orrdi1</strain>
    </source>
</reference>
<protein>
    <submittedName>
        <fullName evidence="1">Uncharacterized protein</fullName>
    </submittedName>
</protein>